<feature type="transmembrane region" description="Helical" evidence="15">
    <location>
        <begin position="311"/>
        <end position="330"/>
    </location>
</feature>
<evidence type="ECO:0000256" key="6">
    <source>
        <dbReference type="ARBA" id="ARBA00022847"/>
    </source>
</evidence>
<sequence length="510" mass="54953">MSILDWAVLTAYFILMIGVGIWARSKVKNARDFFTAGGAMPWWLSGVSHHMSGYSSAVFVGYAAIAYTAGFTIYVWWACTITIAMVVGAFTFAPRWARLRQRLDVISPLEYLTTRYNVPTQQVLAWSGGALKVFDVGAKWTATALLLNVFAGVPLVWGVLLTGGVTLIYATVGGLWADAMTDFSQFLIQLVAGIVMFIAAAARLGGFGSVFTIWDQLPEGHSHLFNGQYTAVFALVYLLINTLSYNGGTWNLAQRFIAAPNGSQARKAALLSAALYLVWPLILFFPMWAAPILLPNLAEPQQSYAILTETLLPRGLIGLVLAGMFAHTMAMTSSDANAVSAVVTRDILPAVWKGIRTVSEKTELRIGRISTFVFIALSMVIALSAKNFGGVLGLIILWFGALVGPIAIPMLFGLLPAFRRSGPSAAIGSWALGILAFVLIKYVFAGEIKALNPDWTTTITVAGPVLCSMVSYVVIGLIDPWHKPASDALIASIGTEMPEEEQRALAAARA</sequence>
<keyword evidence="12" id="KW-0739">Sodium transport</keyword>
<dbReference type="PROSITE" id="PS00456">
    <property type="entry name" value="NA_SOLUT_SYMP_1"/>
    <property type="match status" value="1"/>
</dbReference>
<evidence type="ECO:0000256" key="11">
    <source>
        <dbReference type="ARBA" id="ARBA00023180"/>
    </source>
</evidence>
<feature type="transmembrane region" description="Helical" evidence="15">
    <location>
        <begin position="73"/>
        <end position="93"/>
    </location>
</feature>
<dbReference type="OrthoDB" id="9764416at2"/>
<keyword evidence="11" id="KW-0325">Glycoprotein</keyword>
<evidence type="ECO:0000256" key="14">
    <source>
        <dbReference type="RuleBase" id="RU362091"/>
    </source>
</evidence>
<evidence type="ECO:0000256" key="5">
    <source>
        <dbReference type="ARBA" id="ARBA00022692"/>
    </source>
</evidence>
<dbReference type="PROSITE" id="PS50283">
    <property type="entry name" value="NA_SOLUT_SYMP_3"/>
    <property type="match status" value="1"/>
</dbReference>
<feature type="transmembrane region" description="Helical" evidence="15">
    <location>
        <begin position="457"/>
        <end position="478"/>
    </location>
</feature>
<keyword evidence="4" id="KW-1003">Cell membrane</keyword>
<dbReference type="GO" id="GO:0005886">
    <property type="term" value="C:plasma membrane"/>
    <property type="evidence" value="ECO:0007669"/>
    <property type="project" value="UniProtKB-SubCell"/>
</dbReference>
<dbReference type="GO" id="GO:0015293">
    <property type="term" value="F:symporter activity"/>
    <property type="evidence" value="ECO:0007669"/>
    <property type="project" value="UniProtKB-KW"/>
</dbReference>
<keyword evidence="3" id="KW-0813">Transport</keyword>
<dbReference type="EMBL" id="FOFG01000009">
    <property type="protein sequence ID" value="SEQ94044.1"/>
    <property type="molecule type" value="Genomic_DNA"/>
</dbReference>
<dbReference type="GO" id="GO:0015075">
    <property type="term" value="F:monoatomic ion transmembrane transporter activity"/>
    <property type="evidence" value="ECO:0007669"/>
    <property type="project" value="UniProtKB-ARBA"/>
</dbReference>
<feature type="transmembrane region" description="Helical" evidence="15">
    <location>
        <begin position="366"/>
        <end position="385"/>
    </location>
</feature>
<dbReference type="Proteomes" id="UP000199647">
    <property type="component" value="Unassembled WGS sequence"/>
</dbReference>
<feature type="transmembrane region" description="Helical" evidence="15">
    <location>
        <begin position="6"/>
        <end position="23"/>
    </location>
</feature>
<feature type="transmembrane region" description="Helical" evidence="15">
    <location>
        <begin position="427"/>
        <end position="445"/>
    </location>
</feature>
<keyword evidence="7 15" id="KW-1133">Transmembrane helix</keyword>
<dbReference type="Gene3D" id="1.20.1730.10">
    <property type="entry name" value="Sodium/glucose cotransporter"/>
    <property type="match status" value="1"/>
</dbReference>
<evidence type="ECO:0000256" key="15">
    <source>
        <dbReference type="SAM" id="Phobius"/>
    </source>
</evidence>
<evidence type="ECO:0000256" key="3">
    <source>
        <dbReference type="ARBA" id="ARBA00022448"/>
    </source>
</evidence>
<protein>
    <submittedName>
        <fullName evidence="16">Solute:Na+ symporter, SSS family</fullName>
    </submittedName>
</protein>
<keyword evidence="5 15" id="KW-0812">Transmembrane</keyword>
<keyword evidence="9" id="KW-0406">Ion transport</keyword>
<dbReference type="GO" id="GO:0006814">
    <property type="term" value="P:sodium ion transport"/>
    <property type="evidence" value="ECO:0007669"/>
    <property type="project" value="UniProtKB-KW"/>
</dbReference>
<evidence type="ECO:0000256" key="10">
    <source>
        <dbReference type="ARBA" id="ARBA00023136"/>
    </source>
</evidence>
<evidence type="ECO:0000256" key="8">
    <source>
        <dbReference type="ARBA" id="ARBA00023053"/>
    </source>
</evidence>
<feature type="transmembrane region" description="Helical" evidence="15">
    <location>
        <begin position="268"/>
        <end position="291"/>
    </location>
</feature>
<keyword evidence="6" id="KW-0769">Symport</keyword>
<evidence type="ECO:0000313" key="16">
    <source>
        <dbReference type="EMBL" id="SEQ94044.1"/>
    </source>
</evidence>
<evidence type="ECO:0000256" key="7">
    <source>
        <dbReference type="ARBA" id="ARBA00022989"/>
    </source>
</evidence>
<evidence type="ECO:0000256" key="2">
    <source>
        <dbReference type="ARBA" id="ARBA00006434"/>
    </source>
</evidence>
<evidence type="ECO:0000256" key="4">
    <source>
        <dbReference type="ARBA" id="ARBA00022475"/>
    </source>
</evidence>
<keyword evidence="17" id="KW-1185">Reference proteome</keyword>
<feature type="transmembrane region" description="Helical" evidence="15">
    <location>
        <begin position="226"/>
        <end position="247"/>
    </location>
</feature>
<feature type="transmembrane region" description="Helical" evidence="15">
    <location>
        <begin position="157"/>
        <end position="177"/>
    </location>
</feature>
<comment type="similarity">
    <text evidence="2 14">Belongs to the sodium:solute symporter (SSF) (TC 2.A.21) family.</text>
</comment>
<comment type="subcellular location">
    <subcellularLocation>
        <location evidence="1">Cell membrane</location>
        <topology evidence="1">Multi-pass membrane protein</topology>
    </subcellularLocation>
</comment>
<evidence type="ECO:0000256" key="1">
    <source>
        <dbReference type="ARBA" id="ARBA00004651"/>
    </source>
</evidence>
<feature type="transmembrane region" description="Helical" evidence="15">
    <location>
        <begin position="133"/>
        <end position="151"/>
    </location>
</feature>
<gene>
    <name evidence="16" type="ORF">SAMN05216548_10978</name>
</gene>
<keyword evidence="8" id="KW-0915">Sodium</keyword>
<dbReference type="GO" id="GO:0098660">
    <property type="term" value="P:inorganic ion transmembrane transport"/>
    <property type="evidence" value="ECO:0007669"/>
    <property type="project" value="UniProtKB-ARBA"/>
</dbReference>
<evidence type="ECO:0000256" key="12">
    <source>
        <dbReference type="ARBA" id="ARBA00023201"/>
    </source>
</evidence>
<dbReference type="InterPro" id="IPR018212">
    <property type="entry name" value="Na/solute_symporter_CS"/>
</dbReference>
<evidence type="ECO:0000256" key="13">
    <source>
        <dbReference type="ARBA" id="ARBA00036099"/>
    </source>
</evidence>
<feature type="transmembrane region" description="Helical" evidence="15">
    <location>
        <begin position="43"/>
        <end position="67"/>
    </location>
</feature>
<dbReference type="RefSeq" id="WP_092497148.1">
    <property type="nucleotide sequence ID" value="NZ_FOFG01000009.1"/>
</dbReference>
<dbReference type="PANTHER" id="PTHR42985:SF40">
    <property type="entry name" value="LD47995P-RELATED"/>
    <property type="match status" value="1"/>
</dbReference>
<evidence type="ECO:0000256" key="9">
    <source>
        <dbReference type="ARBA" id="ARBA00023065"/>
    </source>
</evidence>
<dbReference type="Pfam" id="PF00474">
    <property type="entry name" value="SSF"/>
    <property type="match status" value="1"/>
</dbReference>
<reference evidence="16 17" key="1">
    <citation type="submission" date="2016-10" db="EMBL/GenBank/DDBJ databases">
        <authorList>
            <person name="de Groot N.N."/>
        </authorList>
    </citation>
    <scope>NUCLEOTIDE SEQUENCE [LARGE SCALE GENOMIC DNA]</scope>
    <source>
        <strain evidence="16 17">A52C2</strain>
    </source>
</reference>
<dbReference type="AlphaFoldDB" id="A0A1H9K4G1"/>
<dbReference type="CDD" id="cd11477">
    <property type="entry name" value="SLC5sbd_u1"/>
    <property type="match status" value="1"/>
</dbReference>
<feature type="transmembrane region" description="Helical" evidence="15">
    <location>
        <begin position="391"/>
        <end position="415"/>
    </location>
</feature>
<dbReference type="InterPro" id="IPR001734">
    <property type="entry name" value="Na/solute_symporter"/>
</dbReference>
<dbReference type="InterPro" id="IPR051163">
    <property type="entry name" value="Sodium:Solute_Symporter_SSF"/>
</dbReference>
<accession>A0A1H9K4G1</accession>
<evidence type="ECO:0000313" key="17">
    <source>
        <dbReference type="Proteomes" id="UP000199647"/>
    </source>
</evidence>
<proteinExistence type="inferred from homology"/>
<dbReference type="InterPro" id="IPR038377">
    <property type="entry name" value="Na/Glc_symporter_sf"/>
</dbReference>
<comment type="catalytic activity">
    <reaction evidence="13">
        <text>iodide(out) + 2 Na(+)(out) = iodide(in) + 2 Na(+)(in)</text>
        <dbReference type="Rhea" id="RHEA:71207"/>
        <dbReference type="ChEBI" id="CHEBI:16382"/>
        <dbReference type="ChEBI" id="CHEBI:29101"/>
    </reaction>
</comment>
<dbReference type="STRING" id="1855383.SAMN05216548_10978"/>
<name>A0A1H9K4G1_9HYPH</name>
<feature type="transmembrane region" description="Helical" evidence="15">
    <location>
        <begin position="186"/>
        <end position="214"/>
    </location>
</feature>
<dbReference type="PANTHER" id="PTHR42985">
    <property type="entry name" value="SODIUM-COUPLED MONOCARBOXYLATE TRANSPORTER"/>
    <property type="match status" value="1"/>
</dbReference>
<keyword evidence="10 15" id="KW-0472">Membrane</keyword>
<organism evidence="16 17">
    <name type="scientific">Faunimonas pinastri</name>
    <dbReference type="NCBI Taxonomy" id="1855383"/>
    <lineage>
        <taxon>Bacteria</taxon>
        <taxon>Pseudomonadati</taxon>
        <taxon>Pseudomonadota</taxon>
        <taxon>Alphaproteobacteria</taxon>
        <taxon>Hyphomicrobiales</taxon>
        <taxon>Afifellaceae</taxon>
        <taxon>Faunimonas</taxon>
    </lineage>
</organism>